<dbReference type="InterPro" id="IPR006027">
    <property type="entry name" value="NusB_RsmB_TIM44"/>
</dbReference>
<evidence type="ECO:0000256" key="3">
    <source>
        <dbReference type="ARBA" id="ARBA00022884"/>
    </source>
</evidence>
<reference evidence="8 9" key="1">
    <citation type="submission" date="2017-12" db="EMBL/GenBank/DDBJ databases">
        <title>Taxonomic description and draft genome of Pradoshia cofamensis Gen. nov., sp. nov., a thermotolerant bacillale isolated from anterior gut of earthworm Eisenia fetida.</title>
        <authorList>
            <person name="Saha T."/>
            <person name="Chakraborty R."/>
        </authorList>
    </citation>
    <scope>NUCLEOTIDE SEQUENCE [LARGE SCALE GENOMIC DNA]</scope>
    <source>
        <strain evidence="8 9">EAG3</strain>
    </source>
</reference>
<evidence type="ECO:0000256" key="2">
    <source>
        <dbReference type="ARBA" id="ARBA00022814"/>
    </source>
</evidence>
<dbReference type="OrthoDB" id="9811381at2"/>
<protein>
    <recommendedName>
        <fullName evidence="6">Transcription antitermination protein NusB</fullName>
    </recommendedName>
    <alternativeName>
        <fullName evidence="6">Antitermination factor NusB</fullName>
    </alternativeName>
</protein>
<dbReference type="GO" id="GO:0006353">
    <property type="term" value="P:DNA-templated transcription termination"/>
    <property type="evidence" value="ECO:0007669"/>
    <property type="project" value="UniProtKB-UniRule"/>
</dbReference>
<dbReference type="Pfam" id="PF01029">
    <property type="entry name" value="NusB"/>
    <property type="match status" value="1"/>
</dbReference>
<evidence type="ECO:0000256" key="1">
    <source>
        <dbReference type="ARBA" id="ARBA00005952"/>
    </source>
</evidence>
<sequence length="129" mass="14756">MKRREAREKALQALFQIDVGKVEKETALEHVIEESEEADAYLMELVDGVTDHAEEVDRAIESNLENWKLDRLSNIDRNILRLTTYELLYIKDVPQNAAINEAIELAKLFGDDQSPKFVNAVLSKIKNSL</sequence>
<accession>A0A2S7N3L4</accession>
<evidence type="ECO:0000259" key="7">
    <source>
        <dbReference type="Pfam" id="PF01029"/>
    </source>
</evidence>
<dbReference type="AlphaFoldDB" id="A0A2S7N3L4"/>
<keyword evidence="9" id="KW-1185">Reference proteome</keyword>
<dbReference type="RefSeq" id="WP_104847656.1">
    <property type="nucleotide sequence ID" value="NZ_PKOZ01000001.1"/>
</dbReference>
<dbReference type="EMBL" id="PKOZ01000001">
    <property type="protein sequence ID" value="PQD96560.1"/>
    <property type="molecule type" value="Genomic_DNA"/>
</dbReference>
<keyword evidence="2 6" id="KW-0889">Transcription antitermination</keyword>
<dbReference type="PANTHER" id="PTHR11078:SF3">
    <property type="entry name" value="ANTITERMINATION NUSB DOMAIN-CONTAINING PROTEIN"/>
    <property type="match status" value="1"/>
</dbReference>
<proteinExistence type="inferred from homology"/>
<dbReference type="CDD" id="cd00619">
    <property type="entry name" value="Terminator_NusB"/>
    <property type="match status" value="1"/>
</dbReference>
<keyword evidence="3 6" id="KW-0694">RNA-binding</keyword>
<dbReference type="InterPro" id="IPR035926">
    <property type="entry name" value="NusB-like_sf"/>
</dbReference>
<dbReference type="GO" id="GO:0003723">
    <property type="term" value="F:RNA binding"/>
    <property type="evidence" value="ECO:0007669"/>
    <property type="project" value="UniProtKB-UniRule"/>
</dbReference>
<dbReference type="HAMAP" id="MF_00073">
    <property type="entry name" value="NusB"/>
    <property type="match status" value="1"/>
</dbReference>
<comment type="similarity">
    <text evidence="1 6">Belongs to the NusB family.</text>
</comment>
<dbReference type="InterPro" id="IPR011605">
    <property type="entry name" value="NusB_fam"/>
</dbReference>
<keyword evidence="5 6" id="KW-0804">Transcription</keyword>
<dbReference type="Gene3D" id="1.10.940.10">
    <property type="entry name" value="NusB-like"/>
    <property type="match status" value="1"/>
</dbReference>
<dbReference type="PANTHER" id="PTHR11078">
    <property type="entry name" value="N UTILIZATION SUBSTANCE PROTEIN B-RELATED"/>
    <property type="match status" value="1"/>
</dbReference>
<evidence type="ECO:0000313" key="8">
    <source>
        <dbReference type="EMBL" id="PQD96560.1"/>
    </source>
</evidence>
<dbReference type="SUPFAM" id="SSF48013">
    <property type="entry name" value="NusB-like"/>
    <property type="match status" value="1"/>
</dbReference>
<evidence type="ECO:0000256" key="4">
    <source>
        <dbReference type="ARBA" id="ARBA00023015"/>
    </source>
</evidence>
<gene>
    <name evidence="6" type="primary">nusB</name>
    <name evidence="8" type="ORF">CYL18_01290</name>
</gene>
<keyword evidence="4 6" id="KW-0805">Transcription regulation</keyword>
<feature type="domain" description="NusB/RsmB/TIM44" evidence="7">
    <location>
        <begin position="4"/>
        <end position="125"/>
    </location>
</feature>
<dbReference type="Proteomes" id="UP000239663">
    <property type="component" value="Unassembled WGS sequence"/>
</dbReference>
<dbReference type="GO" id="GO:0031564">
    <property type="term" value="P:transcription antitermination"/>
    <property type="evidence" value="ECO:0007669"/>
    <property type="project" value="UniProtKB-KW"/>
</dbReference>
<comment type="function">
    <text evidence="6">Involved in transcription antitermination. Required for transcription of ribosomal RNA (rRNA) genes. Binds specifically to the boxA antiterminator sequence of the ribosomal RNA (rrn) operons.</text>
</comment>
<dbReference type="NCBIfam" id="TIGR01951">
    <property type="entry name" value="nusB"/>
    <property type="match status" value="1"/>
</dbReference>
<comment type="caution">
    <text evidence="8">The sequence shown here is derived from an EMBL/GenBank/DDBJ whole genome shotgun (WGS) entry which is preliminary data.</text>
</comment>
<evidence type="ECO:0000256" key="6">
    <source>
        <dbReference type="HAMAP-Rule" id="MF_00073"/>
    </source>
</evidence>
<evidence type="ECO:0000313" key="9">
    <source>
        <dbReference type="Proteomes" id="UP000239663"/>
    </source>
</evidence>
<evidence type="ECO:0000256" key="5">
    <source>
        <dbReference type="ARBA" id="ARBA00023163"/>
    </source>
</evidence>
<dbReference type="GO" id="GO:0005829">
    <property type="term" value="C:cytosol"/>
    <property type="evidence" value="ECO:0007669"/>
    <property type="project" value="TreeGrafter"/>
</dbReference>
<name>A0A2S7N3L4_9BACI</name>
<organism evidence="8 9">
    <name type="scientific">Pradoshia eiseniae</name>
    <dbReference type="NCBI Taxonomy" id="2064768"/>
    <lineage>
        <taxon>Bacteria</taxon>
        <taxon>Bacillati</taxon>
        <taxon>Bacillota</taxon>
        <taxon>Bacilli</taxon>
        <taxon>Bacillales</taxon>
        <taxon>Bacillaceae</taxon>
        <taxon>Pradoshia</taxon>
    </lineage>
</organism>